<organism evidence="2 3">
    <name type="scientific">Streptomyces macrosporus</name>
    <dbReference type="NCBI Taxonomy" id="44032"/>
    <lineage>
        <taxon>Bacteria</taxon>
        <taxon>Bacillati</taxon>
        <taxon>Actinomycetota</taxon>
        <taxon>Actinomycetes</taxon>
        <taxon>Kitasatosporales</taxon>
        <taxon>Streptomycetaceae</taxon>
        <taxon>Streptomyces</taxon>
    </lineage>
</organism>
<accession>A0ABN3KDR3</accession>
<reference evidence="2 3" key="1">
    <citation type="journal article" date="2019" name="Int. J. Syst. Evol. Microbiol.">
        <title>The Global Catalogue of Microorganisms (GCM) 10K type strain sequencing project: providing services to taxonomists for standard genome sequencing and annotation.</title>
        <authorList>
            <consortium name="The Broad Institute Genomics Platform"/>
            <consortium name="The Broad Institute Genome Sequencing Center for Infectious Disease"/>
            <person name="Wu L."/>
            <person name="Ma J."/>
        </authorList>
    </citation>
    <scope>NUCLEOTIDE SEQUENCE [LARGE SCALE GENOMIC DNA]</scope>
    <source>
        <strain evidence="2 3">JCM 6305</strain>
    </source>
</reference>
<feature type="coiled-coil region" evidence="1">
    <location>
        <begin position="45"/>
        <end position="72"/>
    </location>
</feature>
<dbReference type="EMBL" id="BAAASZ010000031">
    <property type="protein sequence ID" value="GAA2456852.1"/>
    <property type="molecule type" value="Genomic_DNA"/>
</dbReference>
<dbReference type="Proteomes" id="UP001501638">
    <property type="component" value="Unassembled WGS sequence"/>
</dbReference>
<comment type="caution">
    <text evidence="2">The sequence shown here is derived from an EMBL/GenBank/DDBJ whole genome shotgun (WGS) entry which is preliminary data.</text>
</comment>
<dbReference type="RefSeq" id="WP_344326626.1">
    <property type="nucleotide sequence ID" value="NZ_BAAASZ010000031.1"/>
</dbReference>
<protein>
    <recommendedName>
        <fullName evidence="4">Secreted protein</fullName>
    </recommendedName>
</protein>
<sequence length="109" mass="11575">MSTLVAVVGAVSAVVAAVVAGWFSVRGSRAAARISSAPAAKEVDLSVLQASIDRLEKELSDVRQKLARLGGIVWSVLRWAFRLRDQVTALGGTPEPAPPDVEEFYRTGV</sequence>
<evidence type="ECO:0000313" key="2">
    <source>
        <dbReference type="EMBL" id="GAA2456852.1"/>
    </source>
</evidence>
<gene>
    <name evidence="2" type="ORF">GCM10010405_46110</name>
</gene>
<evidence type="ECO:0008006" key="4">
    <source>
        <dbReference type="Google" id="ProtNLM"/>
    </source>
</evidence>
<proteinExistence type="predicted"/>
<evidence type="ECO:0000256" key="1">
    <source>
        <dbReference type="SAM" id="Coils"/>
    </source>
</evidence>
<evidence type="ECO:0000313" key="3">
    <source>
        <dbReference type="Proteomes" id="UP001501638"/>
    </source>
</evidence>
<name>A0ABN3KDR3_9ACTN</name>
<keyword evidence="1" id="KW-0175">Coiled coil</keyword>
<keyword evidence="3" id="KW-1185">Reference proteome</keyword>